<organism evidence="4 5">
    <name type="scientific">Gordonia phthalatica</name>
    <dbReference type="NCBI Taxonomy" id="1136941"/>
    <lineage>
        <taxon>Bacteria</taxon>
        <taxon>Bacillati</taxon>
        <taxon>Actinomycetota</taxon>
        <taxon>Actinomycetes</taxon>
        <taxon>Mycobacteriales</taxon>
        <taxon>Gordoniaceae</taxon>
        <taxon>Gordonia</taxon>
    </lineage>
</organism>
<dbReference type="InterPro" id="IPR011042">
    <property type="entry name" value="6-blade_b-propeller_TolB-like"/>
</dbReference>
<feature type="compositionally biased region" description="Pro residues" evidence="1">
    <location>
        <begin position="54"/>
        <end position="71"/>
    </location>
</feature>
<name>A0A0N7FUV5_9ACTN</name>
<feature type="signal peptide" evidence="2">
    <location>
        <begin position="1"/>
        <end position="29"/>
    </location>
</feature>
<dbReference type="SUPFAM" id="SSF63829">
    <property type="entry name" value="Calcium-dependent phosphotriesterase"/>
    <property type="match status" value="1"/>
</dbReference>
<evidence type="ECO:0000313" key="5">
    <source>
        <dbReference type="Proteomes" id="UP000063789"/>
    </source>
</evidence>
<dbReference type="PATRIC" id="fig|1136941.3.peg.2897"/>
<dbReference type="STRING" id="1136941.ACH46_14185"/>
<dbReference type="Pfam" id="PF07995">
    <property type="entry name" value="GSDH"/>
    <property type="match status" value="1"/>
</dbReference>
<dbReference type="KEGG" id="goq:ACH46_14185"/>
<dbReference type="Proteomes" id="UP000063789">
    <property type="component" value="Chromosome"/>
</dbReference>
<dbReference type="InterPro" id="IPR012938">
    <property type="entry name" value="Glc/Sorbosone_DH"/>
</dbReference>
<dbReference type="Gene3D" id="2.120.10.30">
    <property type="entry name" value="TolB, C-terminal domain"/>
    <property type="match status" value="1"/>
</dbReference>
<reference evidence="5" key="1">
    <citation type="submission" date="2015-06" db="EMBL/GenBank/DDBJ databases">
        <title>Complete genome sequence and metabolic analysis of phthalate degradation pathway in Gordonia sp. QH-11.</title>
        <authorList>
            <person name="Jin D."/>
            <person name="Kong X."/>
            <person name="Bai Z."/>
        </authorList>
    </citation>
    <scope>NUCLEOTIDE SEQUENCE [LARGE SCALE GENOMIC DNA]</scope>
    <source>
        <strain evidence="5">QH-11</strain>
    </source>
</reference>
<keyword evidence="5" id="KW-1185">Reference proteome</keyword>
<protein>
    <submittedName>
        <fullName evidence="4">Glucose dehydrogenase</fullName>
    </submittedName>
</protein>
<dbReference type="OrthoDB" id="9770043at2"/>
<sequence length="380" mass="38885">MPSHSRTARRLLAATASVLTLVTLTTACADFSAEDQVAEQGSFTAEPTMVPKAELPPPPPENPNGGPPPTGPCVDPDPSVIATCLASTSGVRPADSSGQTTYVAERTTGKIILSKRYGPQRTVATVPVDSSGDGGLIDFEMSPTYPEDQLIYALVTTGSDNRIVRIAPTGSVKPILTGIPKGATGNLGSISFTSRFELTVATGDAGDPAAAKNPGSLAGKIFTINPTVENPKPDVRASGLGSNVALCPSPGTDGQLYVADSGAAGDRLSLVGPKSLQTLWTWADRPGVTGCAVGDGSISVSLAKAKRIDTFIRPSAGSASIGEPSPQPTDKTYGAVGRMTTLGGVAMQIATVNKTTPGTTTKSFDDRVATFMAKPGDDLR</sequence>
<evidence type="ECO:0000259" key="3">
    <source>
        <dbReference type="Pfam" id="PF07995"/>
    </source>
</evidence>
<keyword evidence="2" id="KW-0732">Signal</keyword>
<proteinExistence type="predicted"/>
<dbReference type="PROSITE" id="PS51257">
    <property type="entry name" value="PROKAR_LIPOPROTEIN"/>
    <property type="match status" value="1"/>
</dbReference>
<feature type="chain" id="PRO_5006012040" evidence="2">
    <location>
        <begin position="30"/>
        <end position="380"/>
    </location>
</feature>
<evidence type="ECO:0000313" key="4">
    <source>
        <dbReference type="EMBL" id="ALG85415.1"/>
    </source>
</evidence>
<accession>A0A0N7FUV5</accession>
<dbReference type="EMBL" id="CP011853">
    <property type="protein sequence ID" value="ALG85415.1"/>
    <property type="molecule type" value="Genomic_DNA"/>
</dbReference>
<gene>
    <name evidence="4" type="ORF">ACH46_14185</name>
</gene>
<evidence type="ECO:0000256" key="1">
    <source>
        <dbReference type="SAM" id="MobiDB-lite"/>
    </source>
</evidence>
<dbReference type="AlphaFoldDB" id="A0A0N7FUV5"/>
<evidence type="ECO:0000256" key="2">
    <source>
        <dbReference type="SAM" id="SignalP"/>
    </source>
</evidence>
<feature type="region of interest" description="Disordered" evidence="1">
    <location>
        <begin position="49"/>
        <end position="78"/>
    </location>
</feature>
<feature type="domain" description="Glucose/Sorbosone dehydrogenase" evidence="3">
    <location>
        <begin position="100"/>
        <end position="232"/>
    </location>
</feature>
<reference evidence="4 5" key="2">
    <citation type="journal article" date="2017" name="Int. J. Syst. Evol. Microbiol.">
        <title>Gordonia phthalatica sp. nov., a di-n-butyl phthalate-degrading bacterium isolated from activated sludge.</title>
        <authorList>
            <person name="Jin D."/>
            <person name="Kong X."/>
            <person name="Jia M."/>
            <person name="Yu X."/>
            <person name="Wang X."/>
            <person name="Zhuang X."/>
            <person name="Deng Y."/>
            <person name="Bai Z."/>
        </authorList>
    </citation>
    <scope>NUCLEOTIDE SEQUENCE [LARGE SCALE GENOMIC DNA]</scope>
    <source>
        <strain evidence="4 5">QH-11</strain>
    </source>
</reference>
<dbReference type="RefSeq" id="WP_062393497.1">
    <property type="nucleotide sequence ID" value="NZ_CP011853.1"/>
</dbReference>